<dbReference type="GO" id="GO:0009395">
    <property type="term" value="P:phospholipid catabolic process"/>
    <property type="evidence" value="ECO:0007669"/>
    <property type="project" value="TreeGrafter"/>
</dbReference>
<dbReference type="SUPFAM" id="SSF56024">
    <property type="entry name" value="Phospholipase D/nuclease"/>
    <property type="match status" value="2"/>
</dbReference>
<feature type="domain" description="PLD phosphodiesterase" evidence="8">
    <location>
        <begin position="363"/>
        <end position="390"/>
    </location>
</feature>
<dbReference type="Pfam" id="PF00614">
    <property type="entry name" value="PLDc"/>
    <property type="match status" value="1"/>
</dbReference>
<dbReference type="SMART" id="SM00155">
    <property type="entry name" value="PLDc"/>
    <property type="match status" value="2"/>
</dbReference>
<organism evidence="9 10">
    <name type="scientific">Meganyctiphanes norvegica</name>
    <name type="common">Northern krill</name>
    <name type="synonym">Thysanopoda norvegica</name>
    <dbReference type="NCBI Taxonomy" id="48144"/>
    <lineage>
        <taxon>Eukaryota</taxon>
        <taxon>Metazoa</taxon>
        <taxon>Ecdysozoa</taxon>
        <taxon>Arthropoda</taxon>
        <taxon>Crustacea</taxon>
        <taxon>Multicrustacea</taxon>
        <taxon>Malacostraca</taxon>
        <taxon>Eumalacostraca</taxon>
        <taxon>Eucarida</taxon>
        <taxon>Euphausiacea</taxon>
        <taxon>Euphausiidae</taxon>
        <taxon>Meganyctiphanes</taxon>
    </lineage>
</organism>
<dbReference type="Pfam" id="PF12357">
    <property type="entry name" value="PLD_C"/>
    <property type="match status" value="1"/>
</dbReference>
<sequence length="512" mass="58479">MKIGFMKTEDNKTKDFFSGTTVDIALQPIDGKKSNIECYTQTILKGFAFSHHQKTVITDTPIATNPNQRRLVAFIGGLDLTGGRYDTPEHPLFHTLLNEHKDDFINPTLPSLTSSSGPREPFHDIHSRVEGPVARDILKNFEERWEKCANSAVQTEKNLDLVYNFHGWESWSVQMFRSINEYSVDLDTYQMSTGSTQIFPNIQQKRGTKFDRSLHRSYIHHIRRAQSFIYMENQYFKGSRHMWQKSEDGRAGNLIPIEIVIKIEEKITRNESFVAYIVIPMFPSGKPDSTFIQEMLYKQKQTIDLMYSRIAKAIKRSSRPDAHPQDYLLFFCLGSKVPPAARPESLVPPKEKGTDMAFHNRRNMIYVHSKMAIFDDEYIIVGSANINDRSMSGSRDTEIAIGAYQPNALANGDISVFRKALWAEHLGSNTPTNVWDHPGSLQCSKRLHQLGEESLQAYIKIGDHATPHHLMIYPLRVYQDGKVTARPDFEYIPDTKAKIIGSMSIFPQVLTA</sequence>
<keyword evidence="6" id="KW-0442">Lipid degradation</keyword>
<evidence type="ECO:0000256" key="2">
    <source>
        <dbReference type="ARBA" id="ARBA00022723"/>
    </source>
</evidence>
<keyword evidence="10" id="KW-1185">Reference proteome</keyword>
<accession>A0AAV2R831</accession>
<proteinExistence type="predicted"/>
<dbReference type="Gene3D" id="3.30.870.10">
    <property type="entry name" value="Endonuclease Chain A"/>
    <property type="match status" value="2"/>
</dbReference>
<dbReference type="AlphaFoldDB" id="A0AAV2R831"/>
<comment type="caution">
    <text evidence="9">The sequence shown here is derived from an EMBL/GenBank/DDBJ whole genome shotgun (WGS) entry which is preliminary data.</text>
</comment>
<keyword evidence="7" id="KW-0443">Lipid metabolism</keyword>
<dbReference type="InterPro" id="IPR015679">
    <property type="entry name" value="PLipase_D_fam"/>
</dbReference>
<keyword evidence="3" id="KW-0677">Repeat</keyword>
<evidence type="ECO:0000256" key="4">
    <source>
        <dbReference type="ARBA" id="ARBA00022801"/>
    </source>
</evidence>
<dbReference type="GO" id="GO:0046872">
    <property type="term" value="F:metal ion binding"/>
    <property type="evidence" value="ECO:0007669"/>
    <property type="project" value="UniProtKB-KW"/>
</dbReference>
<evidence type="ECO:0000313" key="10">
    <source>
        <dbReference type="Proteomes" id="UP001497623"/>
    </source>
</evidence>
<evidence type="ECO:0000256" key="3">
    <source>
        <dbReference type="ARBA" id="ARBA00022737"/>
    </source>
</evidence>
<dbReference type="PROSITE" id="PS50035">
    <property type="entry name" value="PLD"/>
    <property type="match status" value="2"/>
</dbReference>
<name>A0AAV2R831_MEGNR</name>
<evidence type="ECO:0000256" key="1">
    <source>
        <dbReference type="ARBA" id="ARBA00012027"/>
    </source>
</evidence>
<reference evidence="9 10" key="1">
    <citation type="submission" date="2024-05" db="EMBL/GenBank/DDBJ databases">
        <authorList>
            <person name="Wallberg A."/>
        </authorList>
    </citation>
    <scope>NUCLEOTIDE SEQUENCE [LARGE SCALE GENOMIC DNA]</scope>
</reference>
<keyword evidence="2" id="KW-0479">Metal-binding</keyword>
<dbReference type="PANTHER" id="PTHR18896">
    <property type="entry name" value="PHOSPHOLIPASE D"/>
    <property type="match status" value="1"/>
</dbReference>
<evidence type="ECO:0000256" key="6">
    <source>
        <dbReference type="ARBA" id="ARBA00022963"/>
    </source>
</evidence>
<dbReference type="InterPro" id="IPR001736">
    <property type="entry name" value="PLipase_D/transphosphatidylase"/>
</dbReference>
<gene>
    <name evidence="9" type="ORF">MNOR_LOCUS20209</name>
</gene>
<dbReference type="PANTHER" id="PTHR18896:SF60">
    <property type="entry name" value="PHOSPHOLIPASE D"/>
    <property type="match status" value="1"/>
</dbReference>
<evidence type="ECO:0000256" key="7">
    <source>
        <dbReference type="ARBA" id="ARBA00023098"/>
    </source>
</evidence>
<dbReference type="GO" id="GO:0004630">
    <property type="term" value="F:phospholipase D activity"/>
    <property type="evidence" value="ECO:0007669"/>
    <property type="project" value="UniProtKB-EC"/>
</dbReference>
<protein>
    <recommendedName>
        <fullName evidence="1">phospholipase D</fullName>
        <ecNumber evidence="1">3.1.4.4</ecNumber>
    </recommendedName>
</protein>
<keyword evidence="5" id="KW-0106">Calcium</keyword>
<evidence type="ECO:0000256" key="5">
    <source>
        <dbReference type="ARBA" id="ARBA00022837"/>
    </source>
</evidence>
<dbReference type="EC" id="3.1.4.4" evidence="1"/>
<keyword evidence="4" id="KW-0378">Hydrolase</keyword>
<dbReference type="InterPro" id="IPR024632">
    <property type="entry name" value="PLipase_D_C"/>
</dbReference>
<dbReference type="EMBL" id="CAXKWB010015453">
    <property type="protein sequence ID" value="CAL4113845.1"/>
    <property type="molecule type" value="Genomic_DNA"/>
</dbReference>
<feature type="domain" description="PLD phosphodiesterase" evidence="8">
    <location>
        <begin position="47"/>
        <end position="84"/>
    </location>
</feature>
<dbReference type="Proteomes" id="UP001497623">
    <property type="component" value="Unassembled WGS sequence"/>
</dbReference>
<dbReference type="GO" id="GO:0005886">
    <property type="term" value="C:plasma membrane"/>
    <property type="evidence" value="ECO:0007669"/>
    <property type="project" value="TreeGrafter"/>
</dbReference>
<evidence type="ECO:0000259" key="8">
    <source>
        <dbReference type="PROSITE" id="PS50035"/>
    </source>
</evidence>
<evidence type="ECO:0000313" key="9">
    <source>
        <dbReference type="EMBL" id="CAL4113845.1"/>
    </source>
</evidence>